<evidence type="ECO:0000313" key="10">
    <source>
        <dbReference type="EMBL" id="QJR35675.1"/>
    </source>
</evidence>
<evidence type="ECO:0000313" key="11">
    <source>
        <dbReference type="Proteomes" id="UP000500938"/>
    </source>
</evidence>
<accession>A0A6M4INS1</accession>
<dbReference type="GO" id="GO:0030203">
    <property type="term" value="P:glycosaminoglycan metabolic process"/>
    <property type="evidence" value="ECO:0007669"/>
    <property type="project" value="TreeGrafter"/>
</dbReference>
<dbReference type="EC" id="3.2.1.52" evidence="3"/>
<sequence>MHHLILAALLALPTAEAATTRALPADSSTYAIIPRPVVLTPKSGAFTLTARTVVHADPAFTGVARRFARDVANPTGFDLTVVRRATAGSAAAGGIALIRTPALGPEAYTLDVTPTGVVIKASAPAGAFYGLETLKQLLPVAIYREAPLGNTVWRAAAVHVEDAPRFTWRGSHLDVARHFESKEFVKKYIDLLARHKMNRFHWHLTEDQGWRIEIKKYPLLTELGSCREQTLVGPYITNPKPSNFDGKRHCGFYTQDDIREVVAYAAERMITVVPEIEMPGHSQAAIHAYPRLSSRPDSSPGVLQVWGVSDFILNPTDSTVAFMQDVLTEVLALFPGPFIHIGGDEAGKAQWKANPEIQARIKALGLKDEHEMQSWFIRQMDTFLTARGRRMIGWDEILEGGLAENATVMSWRGMAGGIAAAKANHDVVMAPGSHTYFDHYQSRDKTKEPLAIGGFTPIDSVYAFEPVPPQLTADEAKHILGAQAQLWAEYMPNAKHVEYMAYPRMVALSEVLWSAKGRRDFTDFKGRLPTHLARLDALDVNYRK</sequence>
<dbReference type="SUPFAM" id="SSF51445">
    <property type="entry name" value="(Trans)glycosidases"/>
    <property type="match status" value="1"/>
</dbReference>
<evidence type="ECO:0000259" key="9">
    <source>
        <dbReference type="Pfam" id="PF02838"/>
    </source>
</evidence>
<reference evidence="10 11" key="1">
    <citation type="submission" date="2020-05" db="EMBL/GenBank/DDBJ databases">
        <title>Complete genome sequence of Gemmatimonas greenlandica TET16.</title>
        <authorList>
            <person name="Zeng Y."/>
        </authorList>
    </citation>
    <scope>NUCLEOTIDE SEQUENCE [LARGE SCALE GENOMIC DNA]</scope>
    <source>
        <strain evidence="10 11">TET16</strain>
    </source>
</reference>
<dbReference type="InterPro" id="IPR029018">
    <property type="entry name" value="Hex-like_dom2"/>
</dbReference>
<keyword evidence="4" id="KW-0378">Hydrolase</keyword>
<evidence type="ECO:0000256" key="5">
    <source>
        <dbReference type="ARBA" id="ARBA00023295"/>
    </source>
</evidence>
<evidence type="ECO:0000256" key="4">
    <source>
        <dbReference type="ARBA" id="ARBA00022801"/>
    </source>
</evidence>
<dbReference type="GO" id="GO:0016020">
    <property type="term" value="C:membrane"/>
    <property type="evidence" value="ECO:0007669"/>
    <property type="project" value="TreeGrafter"/>
</dbReference>
<evidence type="ECO:0000259" key="8">
    <source>
        <dbReference type="Pfam" id="PF00728"/>
    </source>
</evidence>
<dbReference type="KEGG" id="ggr:HKW67_09205"/>
<dbReference type="Gene3D" id="3.30.379.10">
    <property type="entry name" value="Chitobiase/beta-hexosaminidase domain 2-like"/>
    <property type="match status" value="1"/>
</dbReference>
<dbReference type="GO" id="GO:0005975">
    <property type="term" value="P:carbohydrate metabolic process"/>
    <property type="evidence" value="ECO:0007669"/>
    <property type="project" value="InterPro"/>
</dbReference>
<comment type="catalytic activity">
    <reaction evidence="1">
        <text>Hydrolysis of terminal non-reducing N-acetyl-D-hexosamine residues in N-acetyl-beta-D-hexosaminides.</text>
        <dbReference type="EC" id="3.2.1.52"/>
    </reaction>
</comment>
<name>A0A6M4INS1_9BACT</name>
<dbReference type="InterPro" id="IPR025705">
    <property type="entry name" value="Beta_hexosaminidase_sua/sub"/>
</dbReference>
<evidence type="ECO:0000256" key="7">
    <source>
        <dbReference type="SAM" id="SignalP"/>
    </source>
</evidence>
<dbReference type="Gene3D" id="3.20.20.80">
    <property type="entry name" value="Glycosidases"/>
    <property type="match status" value="1"/>
</dbReference>
<dbReference type="AlphaFoldDB" id="A0A6M4INS1"/>
<keyword evidence="11" id="KW-1185">Reference proteome</keyword>
<protein>
    <recommendedName>
        <fullName evidence="3">beta-N-acetylhexosaminidase</fullName>
        <ecNumber evidence="3">3.2.1.52</ecNumber>
    </recommendedName>
</protein>
<keyword evidence="5" id="KW-0326">Glycosidase</keyword>
<dbReference type="InterPro" id="IPR015883">
    <property type="entry name" value="Glyco_hydro_20_cat"/>
</dbReference>
<dbReference type="PANTHER" id="PTHR22600">
    <property type="entry name" value="BETA-HEXOSAMINIDASE"/>
    <property type="match status" value="1"/>
</dbReference>
<feature type="chain" id="PRO_5026785227" description="beta-N-acetylhexosaminidase" evidence="7">
    <location>
        <begin position="18"/>
        <end position="544"/>
    </location>
</feature>
<dbReference type="InterPro" id="IPR015882">
    <property type="entry name" value="HEX_bac_N"/>
</dbReference>
<feature type="domain" description="Glycoside hydrolase family 20 catalytic" evidence="8">
    <location>
        <begin position="166"/>
        <end position="515"/>
    </location>
</feature>
<gene>
    <name evidence="10" type="ORF">HKW67_09205</name>
</gene>
<evidence type="ECO:0000256" key="6">
    <source>
        <dbReference type="PIRSR" id="PIRSR625705-1"/>
    </source>
</evidence>
<dbReference type="Pfam" id="PF00728">
    <property type="entry name" value="Glyco_hydro_20"/>
    <property type="match status" value="1"/>
</dbReference>
<evidence type="ECO:0000256" key="2">
    <source>
        <dbReference type="ARBA" id="ARBA00006285"/>
    </source>
</evidence>
<feature type="signal peptide" evidence="7">
    <location>
        <begin position="1"/>
        <end position="17"/>
    </location>
</feature>
<dbReference type="Pfam" id="PF02838">
    <property type="entry name" value="Glyco_hydro_20b"/>
    <property type="match status" value="1"/>
</dbReference>
<feature type="active site" description="Proton donor" evidence="6">
    <location>
        <position position="345"/>
    </location>
</feature>
<proteinExistence type="inferred from homology"/>
<dbReference type="PRINTS" id="PR00738">
    <property type="entry name" value="GLHYDRLASE20"/>
</dbReference>
<feature type="domain" description="Beta-hexosaminidase bacterial type N-terminal" evidence="9">
    <location>
        <begin position="30"/>
        <end position="163"/>
    </location>
</feature>
<dbReference type="GO" id="GO:0004563">
    <property type="term" value="F:beta-N-acetylhexosaminidase activity"/>
    <property type="evidence" value="ECO:0007669"/>
    <property type="project" value="UniProtKB-EC"/>
</dbReference>
<evidence type="ECO:0000256" key="3">
    <source>
        <dbReference type="ARBA" id="ARBA00012663"/>
    </source>
</evidence>
<dbReference type="EMBL" id="CP053085">
    <property type="protein sequence ID" value="QJR35675.1"/>
    <property type="molecule type" value="Genomic_DNA"/>
</dbReference>
<keyword evidence="7" id="KW-0732">Signal</keyword>
<organism evidence="10 11">
    <name type="scientific">Gemmatimonas groenlandica</name>
    <dbReference type="NCBI Taxonomy" id="2732249"/>
    <lineage>
        <taxon>Bacteria</taxon>
        <taxon>Pseudomonadati</taxon>
        <taxon>Gemmatimonadota</taxon>
        <taxon>Gemmatimonadia</taxon>
        <taxon>Gemmatimonadales</taxon>
        <taxon>Gemmatimonadaceae</taxon>
        <taxon>Gemmatimonas</taxon>
    </lineage>
</organism>
<evidence type="ECO:0000256" key="1">
    <source>
        <dbReference type="ARBA" id="ARBA00001231"/>
    </source>
</evidence>
<dbReference type="CDD" id="cd06563">
    <property type="entry name" value="GH20_chitobiase-like"/>
    <property type="match status" value="1"/>
</dbReference>
<dbReference type="Proteomes" id="UP000500938">
    <property type="component" value="Chromosome"/>
</dbReference>
<comment type="similarity">
    <text evidence="2">Belongs to the glycosyl hydrolase 20 family.</text>
</comment>
<dbReference type="PANTHER" id="PTHR22600:SF57">
    <property type="entry name" value="BETA-N-ACETYLHEXOSAMINIDASE"/>
    <property type="match status" value="1"/>
</dbReference>
<dbReference type="RefSeq" id="WP_171225106.1">
    <property type="nucleotide sequence ID" value="NZ_CP053085.1"/>
</dbReference>
<dbReference type="SUPFAM" id="SSF55545">
    <property type="entry name" value="beta-N-acetylhexosaminidase-like domain"/>
    <property type="match status" value="1"/>
</dbReference>
<dbReference type="InterPro" id="IPR017853">
    <property type="entry name" value="GH"/>
</dbReference>